<dbReference type="OrthoDB" id="5327538at2759"/>
<accession>A0A9P3F4C2</accession>
<dbReference type="Gene3D" id="3.30.200.20">
    <property type="entry name" value="Phosphorylase Kinase, domain 1"/>
    <property type="match status" value="1"/>
</dbReference>
<dbReference type="InterPro" id="IPR051678">
    <property type="entry name" value="AGP_Transferase"/>
</dbReference>
<evidence type="ECO:0000313" key="2">
    <source>
        <dbReference type="EMBL" id="GIK04574.1"/>
    </source>
</evidence>
<comment type="caution">
    <text evidence="2">The sequence shown here is derived from an EMBL/GenBank/DDBJ whole genome shotgun (WGS) entry which is preliminary data.</text>
</comment>
<keyword evidence="3" id="KW-1185">Reference proteome</keyword>
<dbReference type="Proteomes" id="UP000710440">
    <property type="component" value="Unassembled WGS sequence"/>
</dbReference>
<evidence type="ECO:0000259" key="1">
    <source>
        <dbReference type="Pfam" id="PF01636"/>
    </source>
</evidence>
<protein>
    <recommendedName>
        <fullName evidence="1">Aminoglycoside phosphotransferase domain-containing protein</fullName>
    </recommendedName>
</protein>
<reference evidence="2 3" key="1">
    <citation type="submission" date="2021-02" db="EMBL/GenBank/DDBJ databases">
        <title>Pan-genome distribution and transcriptional activeness of fungal secondary metabolism genes in Aspergillus section Fumigati.</title>
        <authorList>
            <person name="Takahashi H."/>
            <person name="Umemura M."/>
            <person name="Ninomiya A."/>
            <person name="Kusuya Y."/>
            <person name="Urayama S."/>
            <person name="Shimizu M."/>
            <person name="Watanabe A."/>
            <person name="Kamei K."/>
            <person name="Yaguchi T."/>
            <person name="Hagiwara D."/>
        </authorList>
    </citation>
    <scope>NUCLEOTIDE SEQUENCE [LARGE SCALE GENOMIC DNA]</scope>
    <source>
        <strain evidence="2 3">IFM 47045</strain>
    </source>
</reference>
<name>A0A9P3F4C2_ASPVI</name>
<dbReference type="PANTHER" id="PTHR21310">
    <property type="entry name" value="AMINOGLYCOSIDE PHOSPHOTRANSFERASE-RELATED-RELATED"/>
    <property type="match status" value="1"/>
</dbReference>
<dbReference type="Pfam" id="PF01636">
    <property type="entry name" value="APH"/>
    <property type="match status" value="1"/>
</dbReference>
<dbReference type="GeneID" id="66936639"/>
<dbReference type="InterPro" id="IPR002575">
    <property type="entry name" value="Aminoglycoside_PTrfase"/>
</dbReference>
<dbReference type="AlphaFoldDB" id="A0A9P3F4C2"/>
<organism evidence="2 3">
    <name type="scientific">Aspergillus viridinutans</name>
    <dbReference type="NCBI Taxonomy" id="75553"/>
    <lineage>
        <taxon>Eukaryota</taxon>
        <taxon>Fungi</taxon>
        <taxon>Dikarya</taxon>
        <taxon>Ascomycota</taxon>
        <taxon>Pezizomycotina</taxon>
        <taxon>Eurotiomycetes</taxon>
        <taxon>Eurotiomycetidae</taxon>
        <taxon>Eurotiales</taxon>
        <taxon>Aspergillaceae</taxon>
        <taxon>Aspergillus</taxon>
        <taxon>Aspergillus subgen. Fumigati</taxon>
    </lineage>
</organism>
<dbReference type="InterPro" id="IPR011009">
    <property type="entry name" value="Kinase-like_dom_sf"/>
</dbReference>
<sequence length="527" mass="59955">MACKQQKARIYAYATFNLAALLSIAQSIRKKSCLCDESQRPKSGSLNWVIFLTFEDDGVEWVFRSPRKAYGLQKNVASQVLASEVATLNYLQKTGSIPVPQVFSYCATDENPTGIPYILMSKAPGLPLSTYGWSNHHKIHSSHVRGDSERTLTSFQKRKVMEQLGGLQASMSNLRFDHVGSLFAENEVYTIGKCLLPCLILQGRDEFNEDEIPRGPFKTSGEFYTALIRAFFAHVKELPMEHHLFHGPVPIPQEYDNYEDYRIATDRWNDYVAVGSKTESTKNRLDYALVGISMTDWVPSLAENDNQFNCAGFPLYHPDLSTQNVFVDDDFNITCIIDWAFASCVPPSMLLICPGLPHPRDSIQPFLRESFAKGFVAGHGFNDQNGLDFSRSSIYWAFLRLVNLDSLQDYVYFSKLVQLFSNQDVFSHINQLKTREEFKKISSFLGKAEEGPGESAKDESQYFSCVGPERLALSRHLTMITEMKPAFVADTRLWKCITAYLNERDSFMFVRDQERTPSRKRKLDCFA</sequence>
<dbReference type="SUPFAM" id="SSF56112">
    <property type="entry name" value="Protein kinase-like (PK-like)"/>
    <property type="match status" value="1"/>
</dbReference>
<dbReference type="RefSeq" id="XP_043127760.1">
    <property type="nucleotide sequence ID" value="XM_043271825.1"/>
</dbReference>
<gene>
    <name evidence="2" type="ORF">Aspvir_008657</name>
</gene>
<dbReference type="EMBL" id="BOPL01000007">
    <property type="protein sequence ID" value="GIK04574.1"/>
    <property type="molecule type" value="Genomic_DNA"/>
</dbReference>
<evidence type="ECO:0000313" key="3">
    <source>
        <dbReference type="Proteomes" id="UP000710440"/>
    </source>
</evidence>
<feature type="domain" description="Aminoglycoside phosphotransferase" evidence="1">
    <location>
        <begin position="40"/>
        <end position="137"/>
    </location>
</feature>
<proteinExistence type="predicted"/>
<dbReference type="PANTHER" id="PTHR21310:SF15">
    <property type="entry name" value="AMINOGLYCOSIDE PHOSPHOTRANSFERASE DOMAIN-CONTAINING PROTEIN"/>
    <property type="match status" value="1"/>
</dbReference>